<evidence type="ECO:0000313" key="4">
    <source>
        <dbReference type="Proteomes" id="UP001597168"/>
    </source>
</evidence>
<reference evidence="4" key="1">
    <citation type="journal article" date="2019" name="Int. J. Syst. Evol. Microbiol.">
        <title>The Global Catalogue of Microorganisms (GCM) 10K type strain sequencing project: providing services to taxonomists for standard genome sequencing and annotation.</title>
        <authorList>
            <consortium name="The Broad Institute Genomics Platform"/>
            <consortium name="The Broad Institute Genome Sequencing Center for Infectious Disease"/>
            <person name="Wu L."/>
            <person name="Ma J."/>
        </authorList>
    </citation>
    <scope>NUCLEOTIDE SEQUENCE [LARGE SCALE GENOMIC DNA]</scope>
    <source>
        <strain evidence="4">CCUG 60214</strain>
    </source>
</reference>
<dbReference type="RefSeq" id="WP_380723947.1">
    <property type="nucleotide sequence ID" value="NZ_JBHTLK010000067.1"/>
</dbReference>
<keyword evidence="1" id="KW-1133">Transmembrane helix</keyword>
<feature type="transmembrane region" description="Helical" evidence="1">
    <location>
        <begin position="324"/>
        <end position="345"/>
    </location>
</feature>
<feature type="transmembrane region" description="Helical" evidence="1">
    <location>
        <begin position="56"/>
        <end position="74"/>
    </location>
</feature>
<feature type="transmembrane region" description="Helical" evidence="1">
    <location>
        <begin position="110"/>
        <end position="127"/>
    </location>
</feature>
<evidence type="ECO:0000313" key="3">
    <source>
        <dbReference type="EMBL" id="MFD1148524.1"/>
    </source>
</evidence>
<dbReference type="Pfam" id="PF04235">
    <property type="entry name" value="DUF418"/>
    <property type="match status" value="1"/>
</dbReference>
<dbReference type="PANTHER" id="PTHR30590">
    <property type="entry name" value="INNER MEMBRANE PROTEIN"/>
    <property type="match status" value="1"/>
</dbReference>
<protein>
    <submittedName>
        <fullName evidence="3">DUF418 domain-containing protein</fullName>
    </submittedName>
</protein>
<evidence type="ECO:0000256" key="1">
    <source>
        <dbReference type="SAM" id="Phobius"/>
    </source>
</evidence>
<comment type="caution">
    <text evidence="3">The sequence shown here is derived from an EMBL/GenBank/DDBJ whole genome shotgun (WGS) entry which is preliminary data.</text>
</comment>
<proteinExistence type="predicted"/>
<dbReference type="Proteomes" id="UP001597168">
    <property type="component" value="Unassembled WGS sequence"/>
</dbReference>
<feature type="transmembrane region" description="Helical" evidence="1">
    <location>
        <begin position="255"/>
        <end position="273"/>
    </location>
</feature>
<dbReference type="InterPro" id="IPR007349">
    <property type="entry name" value="DUF418"/>
</dbReference>
<feature type="transmembrane region" description="Helical" evidence="1">
    <location>
        <begin position="134"/>
        <end position="155"/>
    </location>
</feature>
<keyword evidence="1" id="KW-0472">Membrane</keyword>
<sequence>MGGRIAALDVLRGVAILGTFGTNVWAFTHPGGPAGFLADFGDSGDALLRMISNGKFLGLLSILFGIGLAIQHDSAVRRGRKWPGWYLWRSALLMVEGLVHYVLIFEFDVLMFYAVVSVVVAYLVGRGPRVIRAWLVAFGAVHLFLVGVLTLGLLAGQAQVSGPGLTVSTASWWGQVESRIELFALFRAEGFFVLPLSAVLFLAGARLLRAGALENSPRGAKVQRRLMVWGLGVGVPLNVLTTLAGPNWFAVDRYVVAPLVAFGLLGGITALVHRMRPEPGFLRGGVAAVGRSALSCYIGQNVIASALCYQWGLDLARRGEHLGAWLAVGLWFLVSALLLLGASWWMRRFERGPVEALWDRAYRAPQRERRPVGA</sequence>
<dbReference type="InterPro" id="IPR052529">
    <property type="entry name" value="Bact_Transport_Assoc"/>
</dbReference>
<feature type="transmembrane region" description="Helical" evidence="1">
    <location>
        <begin position="294"/>
        <end position="312"/>
    </location>
</feature>
<feature type="transmembrane region" description="Helical" evidence="1">
    <location>
        <begin position="226"/>
        <end position="249"/>
    </location>
</feature>
<evidence type="ECO:0000259" key="2">
    <source>
        <dbReference type="Pfam" id="PF04235"/>
    </source>
</evidence>
<feature type="transmembrane region" description="Helical" evidence="1">
    <location>
        <begin position="86"/>
        <end position="104"/>
    </location>
</feature>
<keyword evidence="1" id="KW-0812">Transmembrane</keyword>
<accession>A0ABW3QUK5</accession>
<dbReference type="EMBL" id="JBHTLK010000067">
    <property type="protein sequence ID" value="MFD1148524.1"/>
    <property type="molecule type" value="Genomic_DNA"/>
</dbReference>
<organism evidence="3 4">
    <name type="scientific">Saccharothrix hoggarensis</name>
    <dbReference type="NCBI Taxonomy" id="913853"/>
    <lineage>
        <taxon>Bacteria</taxon>
        <taxon>Bacillati</taxon>
        <taxon>Actinomycetota</taxon>
        <taxon>Actinomycetes</taxon>
        <taxon>Pseudonocardiales</taxon>
        <taxon>Pseudonocardiaceae</taxon>
        <taxon>Saccharothrix</taxon>
    </lineage>
</organism>
<dbReference type="PANTHER" id="PTHR30590:SF2">
    <property type="entry name" value="INNER MEMBRANE PROTEIN"/>
    <property type="match status" value="1"/>
</dbReference>
<feature type="transmembrane region" description="Helical" evidence="1">
    <location>
        <begin position="182"/>
        <end position="205"/>
    </location>
</feature>
<feature type="domain" description="DUF418" evidence="2">
    <location>
        <begin position="208"/>
        <end position="360"/>
    </location>
</feature>
<name>A0ABW3QUK5_9PSEU</name>
<keyword evidence="4" id="KW-1185">Reference proteome</keyword>
<gene>
    <name evidence="3" type="ORF">ACFQ3T_15440</name>
</gene>